<feature type="compositionally biased region" description="Basic and acidic residues" evidence="1">
    <location>
        <begin position="88"/>
        <end position="110"/>
    </location>
</feature>
<dbReference type="Proteomes" id="UP000092668">
    <property type="component" value="Unassembled WGS sequence"/>
</dbReference>
<evidence type="ECO:0000256" key="1">
    <source>
        <dbReference type="SAM" id="MobiDB-lite"/>
    </source>
</evidence>
<name>A0A1B8SL36_9MYCO</name>
<protein>
    <submittedName>
        <fullName evidence="2">Uncharacterized protein</fullName>
    </submittedName>
</protein>
<sequence length="314" mass="35565">MDAAGPSWYDDLLEMHPEAYDAFPDWLNGVEPETLDRWAQDAGSSRESQNHFVNQLYDWGLSDDNPRDDDLVYTMSTSYDQYPSYHPAQEDERYPSRYRVRDRPGSGEKRRGLQYEDDFAYYSPHDVNPESPSIARPETRFTHSEPEQPVLPGTEHLLDTDPINLYRGVQIPVGAVRALDRAQADPDNIAHDEVLNGVLDYLTNDPANRRGRGGLGTHWSTNPAIARAFGTNRRADEHSVVLRSPWRGVGEDPYRQDTGGPWRSEQEITMLPGAKMDVDQMRVAPRTGRPPFHTITPSAPRTVMAAVESFDDLL</sequence>
<accession>A0A1B8SL36</accession>
<organism evidence="2 3">
    <name type="scientific">Mycolicibacter kumamotonensis</name>
    <dbReference type="NCBI Taxonomy" id="354243"/>
    <lineage>
        <taxon>Bacteria</taxon>
        <taxon>Bacillati</taxon>
        <taxon>Actinomycetota</taxon>
        <taxon>Actinomycetes</taxon>
        <taxon>Mycobacteriales</taxon>
        <taxon>Mycobacteriaceae</taxon>
        <taxon>Mycolicibacter</taxon>
    </lineage>
</organism>
<reference evidence="2 3" key="1">
    <citation type="submission" date="2015-06" db="EMBL/GenBank/DDBJ databases">
        <title>Genome sequence of Mycobacterium kumamotonense strain Roo.</title>
        <authorList>
            <person name="Greninger A.L."/>
            <person name="Cunningham G."/>
            <person name="Miller S."/>
        </authorList>
    </citation>
    <scope>NUCLEOTIDE SEQUENCE [LARGE SCALE GENOMIC DNA]</scope>
    <source>
        <strain evidence="2 3">Roo</strain>
    </source>
</reference>
<keyword evidence="3" id="KW-1185">Reference proteome</keyword>
<evidence type="ECO:0000313" key="2">
    <source>
        <dbReference type="EMBL" id="OBY33441.1"/>
    </source>
</evidence>
<comment type="caution">
    <text evidence="2">The sequence shown here is derived from an EMBL/GenBank/DDBJ whole genome shotgun (WGS) entry which is preliminary data.</text>
</comment>
<proteinExistence type="predicted"/>
<feature type="region of interest" description="Disordered" evidence="1">
    <location>
        <begin position="78"/>
        <end position="110"/>
    </location>
</feature>
<gene>
    <name evidence="2" type="ORF">ACT18_00355</name>
</gene>
<dbReference type="AlphaFoldDB" id="A0A1B8SL36"/>
<dbReference type="EMBL" id="LFOE01000001">
    <property type="protein sequence ID" value="OBY33441.1"/>
    <property type="molecule type" value="Genomic_DNA"/>
</dbReference>
<evidence type="ECO:0000313" key="3">
    <source>
        <dbReference type="Proteomes" id="UP000092668"/>
    </source>
</evidence>